<dbReference type="RefSeq" id="WP_125012249.1">
    <property type="nucleotide sequence ID" value="NZ_RQVR01000005.1"/>
</dbReference>
<keyword evidence="1" id="KW-1133">Transmembrane helix</keyword>
<sequence>MTILEFNSNIARKNRIDKIYNYVITSLAIFGGLFFLYKFEFTEWYEIKSLAVNVAPKIMIRILYIFLITVGLYGIWRIPHLYSFSQIKCLSPIEDKLTVIEKVKIKLNFSNQKVSDNSFECKYLGLLYNPFLVRIFIDEESYLINVQQIDPTGGFIDFGNSNRVKNKITKIILKSKNPES</sequence>
<name>A0A3P3WDX0_9FLAO</name>
<dbReference type="Proteomes" id="UP000271937">
    <property type="component" value="Unassembled WGS sequence"/>
</dbReference>
<evidence type="ECO:0000256" key="1">
    <source>
        <dbReference type="SAM" id="Phobius"/>
    </source>
</evidence>
<proteinExistence type="predicted"/>
<evidence type="ECO:0000313" key="3">
    <source>
        <dbReference type="Proteomes" id="UP000271937"/>
    </source>
</evidence>
<feature type="transmembrane region" description="Helical" evidence="1">
    <location>
        <begin position="20"/>
        <end position="38"/>
    </location>
</feature>
<keyword evidence="1" id="KW-0472">Membrane</keyword>
<comment type="caution">
    <text evidence="2">The sequence shown here is derived from an EMBL/GenBank/DDBJ whole genome shotgun (WGS) entry which is preliminary data.</text>
</comment>
<dbReference type="EMBL" id="RQVR01000005">
    <property type="protein sequence ID" value="RRJ92608.1"/>
    <property type="molecule type" value="Genomic_DNA"/>
</dbReference>
<keyword evidence="1" id="KW-0812">Transmembrane</keyword>
<accession>A0A3P3WDX0</accession>
<evidence type="ECO:0000313" key="2">
    <source>
        <dbReference type="EMBL" id="RRJ92608.1"/>
    </source>
</evidence>
<keyword evidence="3" id="KW-1185">Reference proteome</keyword>
<dbReference type="OrthoDB" id="1454250at2"/>
<feature type="transmembrane region" description="Helical" evidence="1">
    <location>
        <begin position="58"/>
        <end position="76"/>
    </location>
</feature>
<dbReference type="AlphaFoldDB" id="A0A3P3WDX0"/>
<reference evidence="2 3" key="1">
    <citation type="submission" date="2018-11" db="EMBL/GenBank/DDBJ databases">
        <title>Flavobacterium sp. nov., YIM 102600 draft genome.</title>
        <authorList>
            <person name="Li G."/>
            <person name="Jiang Y."/>
        </authorList>
    </citation>
    <scope>NUCLEOTIDE SEQUENCE [LARGE SCALE GENOMIC DNA]</scope>
    <source>
        <strain evidence="2 3">YIM 102600</strain>
    </source>
</reference>
<gene>
    <name evidence="2" type="ORF">EG849_06400</name>
</gene>
<protein>
    <submittedName>
        <fullName evidence="2">Uncharacterized protein</fullName>
    </submittedName>
</protein>
<organism evidence="2 3">
    <name type="scientific">Flavobacterium macacae</name>
    <dbReference type="NCBI Taxonomy" id="2488993"/>
    <lineage>
        <taxon>Bacteria</taxon>
        <taxon>Pseudomonadati</taxon>
        <taxon>Bacteroidota</taxon>
        <taxon>Flavobacteriia</taxon>
        <taxon>Flavobacteriales</taxon>
        <taxon>Flavobacteriaceae</taxon>
        <taxon>Flavobacterium</taxon>
    </lineage>
</organism>